<organism evidence="2 3">
    <name type="scientific">Coleophoma cylindrospora</name>
    <dbReference type="NCBI Taxonomy" id="1849047"/>
    <lineage>
        <taxon>Eukaryota</taxon>
        <taxon>Fungi</taxon>
        <taxon>Dikarya</taxon>
        <taxon>Ascomycota</taxon>
        <taxon>Pezizomycotina</taxon>
        <taxon>Leotiomycetes</taxon>
        <taxon>Helotiales</taxon>
        <taxon>Dermateaceae</taxon>
        <taxon>Coleophoma</taxon>
    </lineage>
</organism>
<feature type="signal peptide" evidence="1">
    <location>
        <begin position="1"/>
        <end position="16"/>
    </location>
</feature>
<dbReference type="Gene3D" id="3.20.20.80">
    <property type="entry name" value="Glycosidases"/>
    <property type="match status" value="1"/>
</dbReference>
<dbReference type="GO" id="GO:0016787">
    <property type="term" value="F:hydrolase activity"/>
    <property type="evidence" value="ECO:0007669"/>
    <property type="project" value="UniProtKB-KW"/>
</dbReference>
<proteinExistence type="predicted"/>
<keyword evidence="2" id="KW-0378">Hydrolase</keyword>
<dbReference type="Proteomes" id="UP000256645">
    <property type="component" value="Unassembled WGS sequence"/>
</dbReference>
<dbReference type="OrthoDB" id="3445803at2759"/>
<name>A0A3D8SE08_9HELO</name>
<dbReference type="InterPro" id="IPR017853">
    <property type="entry name" value="GH"/>
</dbReference>
<dbReference type="SUPFAM" id="SSF51445">
    <property type="entry name" value="(Trans)glycosidases"/>
    <property type="match status" value="1"/>
</dbReference>
<dbReference type="AlphaFoldDB" id="A0A3D8SE08"/>
<comment type="caution">
    <text evidence="2">The sequence shown here is derived from an EMBL/GenBank/DDBJ whole genome shotgun (WGS) entry which is preliminary data.</text>
</comment>
<protein>
    <submittedName>
        <fullName evidence="2">Glycoside hydrolase-5</fullName>
    </submittedName>
</protein>
<gene>
    <name evidence="2" type="ORF">BP6252_02177</name>
</gene>
<dbReference type="EMBL" id="PDLM01000002">
    <property type="protein sequence ID" value="RDW84587.1"/>
    <property type="molecule type" value="Genomic_DNA"/>
</dbReference>
<dbReference type="STRING" id="1849047.A0A3D8SE08"/>
<keyword evidence="3" id="KW-1185">Reference proteome</keyword>
<evidence type="ECO:0000313" key="3">
    <source>
        <dbReference type="Proteomes" id="UP000256645"/>
    </source>
</evidence>
<sequence length="463" mass="51062">MHSFLPLLFTAAAAVAHPQARRQARQAVLGTSTVTLSNDTGTPGHLASGILYGIPDTPDQIPDALYTDMGFNYARAGGAQVAAPGRGWIWGLDEYKVRFASALSNYQTTRKYGASFIFLIHDLWGADGTQNSSAPYPGDDGDWTSWDDYLTQWISDMNANNATAGLSIDIWNEPDLSFFWGTRNQSQYLEMWGRTYPRLRAEWPDVPLIGPAAAEEPSLSSTWWVNFMSFVSQNGTVPDEWVWHMEGGGGDMLSAQAGLYDLLNTYDLPVKPINIDEYSTYPEQVPAGSAWWIAQLERVDAVGLRGNWLSGWQLHDFLASLLSKSNTSDATGTGYYPNGDYQVYKYYNLNMTGHRVGSTPSDDLLLDTYATVGTDLVRVLTGVRIQNGTWQVTINDLSAVGLPTSGTLDIHTWGFTWNDHFGEVDGPTDLGYYGHNYTGDSVTFPIFQTDVVTAYAFEFAVGS</sequence>
<accession>A0A3D8SE08</accession>
<evidence type="ECO:0000313" key="2">
    <source>
        <dbReference type="EMBL" id="RDW84587.1"/>
    </source>
</evidence>
<keyword evidence="1" id="KW-0732">Signal</keyword>
<reference evidence="2 3" key="1">
    <citation type="journal article" date="2018" name="IMA Fungus">
        <title>IMA Genome-F 9: Draft genome sequence of Annulohypoxylon stygium, Aspergillus mulundensis, Berkeleyomyces basicola (syn. Thielaviopsis basicola), Ceratocystis smalleyi, two Cercospora beticola strains, Coleophoma cylindrospora, Fusarium fracticaudum, Phialophora cf. hyalina, and Morchella septimelata.</title>
        <authorList>
            <person name="Wingfield B.D."/>
            <person name="Bills G.F."/>
            <person name="Dong Y."/>
            <person name="Huang W."/>
            <person name="Nel W.J."/>
            <person name="Swalarsk-Parry B.S."/>
            <person name="Vaghefi N."/>
            <person name="Wilken P.M."/>
            <person name="An Z."/>
            <person name="de Beer Z.W."/>
            <person name="De Vos L."/>
            <person name="Chen L."/>
            <person name="Duong T.A."/>
            <person name="Gao Y."/>
            <person name="Hammerbacher A."/>
            <person name="Kikkert J.R."/>
            <person name="Li Y."/>
            <person name="Li H."/>
            <person name="Li K."/>
            <person name="Li Q."/>
            <person name="Liu X."/>
            <person name="Ma X."/>
            <person name="Naidoo K."/>
            <person name="Pethybridge S.J."/>
            <person name="Sun J."/>
            <person name="Steenkamp E.T."/>
            <person name="van der Nest M.A."/>
            <person name="van Wyk S."/>
            <person name="Wingfield M.J."/>
            <person name="Xiong C."/>
            <person name="Yue Q."/>
            <person name="Zhang X."/>
        </authorList>
    </citation>
    <scope>NUCLEOTIDE SEQUENCE [LARGE SCALE GENOMIC DNA]</scope>
    <source>
        <strain evidence="2 3">BP6252</strain>
    </source>
</reference>
<feature type="chain" id="PRO_5017736851" evidence="1">
    <location>
        <begin position="17"/>
        <end position="463"/>
    </location>
</feature>
<evidence type="ECO:0000256" key="1">
    <source>
        <dbReference type="SAM" id="SignalP"/>
    </source>
</evidence>